<proteinExistence type="predicted"/>
<evidence type="ECO:0000313" key="3">
    <source>
        <dbReference type="Proteomes" id="UP000823790"/>
    </source>
</evidence>
<feature type="transmembrane region" description="Helical" evidence="1">
    <location>
        <begin position="39"/>
        <end position="59"/>
    </location>
</feature>
<name>A0ABS4DPC5_9GAMM</name>
<dbReference type="Proteomes" id="UP000823790">
    <property type="component" value="Unassembled WGS sequence"/>
</dbReference>
<keyword evidence="1" id="KW-0812">Transmembrane</keyword>
<keyword evidence="3" id="KW-1185">Reference proteome</keyword>
<reference evidence="2 3" key="1">
    <citation type="submission" date="2021-04" db="EMBL/GenBank/DDBJ databases">
        <authorList>
            <person name="Huq M.A."/>
        </authorList>
    </citation>
    <scope>NUCLEOTIDE SEQUENCE [LARGE SCALE GENOMIC DNA]</scope>
    <source>
        <strain evidence="2 3">MAH-13</strain>
    </source>
</reference>
<dbReference type="RefSeq" id="WP_209620628.1">
    <property type="nucleotide sequence ID" value="NZ_JAGJRS010000021.1"/>
</dbReference>
<gene>
    <name evidence="2" type="ORF">J7I44_11415</name>
</gene>
<protein>
    <submittedName>
        <fullName evidence="2">Uncharacterized protein</fullName>
    </submittedName>
</protein>
<evidence type="ECO:0000313" key="2">
    <source>
        <dbReference type="EMBL" id="MBP1474909.1"/>
    </source>
</evidence>
<accession>A0ABS4DPC5</accession>
<organism evidence="2 3">
    <name type="scientific">Frateuria flava</name>
    <dbReference type="NCBI Taxonomy" id="2821489"/>
    <lineage>
        <taxon>Bacteria</taxon>
        <taxon>Pseudomonadati</taxon>
        <taxon>Pseudomonadota</taxon>
        <taxon>Gammaproteobacteria</taxon>
        <taxon>Lysobacterales</taxon>
        <taxon>Rhodanobacteraceae</taxon>
        <taxon>Frateuria</taxon>
    </lineage>
</organism>
<sequence>MPVTRSQAFTFQLAAGAGLWALLGAFVLALTPVPAHTEALGWAPLFWLLLAPLCVLAGLRLRRLGLALPVG</sequence>
<dbReference type="EMBL" id="JAGJRS010000021">
    <property type="protein sequence ID" value="MBP1474909.1"/>
    <property type="molecule type" value="Genomic_DNA"/>
</dbReference>
<keyword evidence="1" id="KW-0472">Membrane</keyword>
<evidence type="ECO:0000256" key="1">
    <source>
        <dbReference type="SAM" id="Phobius"/>
    </source>
</evidence>
<comment type="caution">
    <text evidence="2">The sequence shown here is derived from an EMBL/GenBank/DDBJ whole genome shotgun (WGS) entry which is preliminary data.</text>
</comment>
<keyword evidence="1" id="KW-1133">Transmembrane helix</keyword>